<evidence type="ECO:0000313" key="3">
    <source>
        <dbReference type="Proteomes" id="UP001186041"/>
    </source>
</evidence>
<reference evidence="2" key="1">
    <citation type="submission" date="2023-10" db="EMBL/GenBank/DDBJ databases">
        <title>Mycolicibacterium fortuitum clinical isolates causing pulmonary infections in humans.</title>
        <authorList>
            <person name="Mejia-Ponce P.M."/>
            <person name="Zenteno-Cuevas R."/>
            <person name="Licona-Cassani C."/>
        </authorList>
    </citation>
    <scope>NUCLEOTIDE SEQUENCE</scope>
    <source>
        <strain evidence="2">M8</strain>
    </source>
</reference>
<protein>
    <recommendedName>
        <fullName evidence="1">Gp28/Gp37-like domain-containing protein</fullName>
    </recommendedName>
</protein>
<feature type="domain" description="Gp28/Gp37-like" evidence="1">
    <location>
        <begin position="50"/>
        <end position="533"/>
    </location>
</feature>
<name>A0AAE4VEE9_MYCFO</name>
<evidence type="ECO:0000313" key="2">
    <source>
        <dbReference type="EMBL" id="MDV7292074.1"/>
    </source>
</evidence>
<comment type="caution">
    <text evidence="2">The sequence shown here is derived from an EMBL/GenBank/DDBJ whole genome shotgun (WGS) entry which is preliminary data.</text>
</comment>
<dbReference type="InterPro" id="IPR029432">
    <property type="entry name" value="Gp28/Gp37-like_dom"/>
</dbReference>
<dbReference type="Pfam" id="PF14594">
    <property type="entry name" value="Sipho_Gp37"/>
    <property type="match status" value="1"/>
</dbReference>
<dbReference type="RefSeq" id="WP_317722305.1">
    <property type="nucleotide sequence ID" value="NZ_JAWLVK010000015.1"/>
</dbReference>
<sequence>MTAILDRVVSAIGGALDPRTEAGEFSPELRMHLLERRFAYMNRRTKAPLIRVWDKEFNFIARVENLDKWDWEELATDDGEAHITFSGKDMEWLREILTYQIGDDEDIHLTIDPDPDKPHDWRMRWGGKVVTIEGEDNPGEASITTLNCISNRRHLKGIYLAANPITPAEVQLPKMFLWGGPTASTCAISTFINCFRLFSLNGFYPIPRNLFAPETWLQNISPLNWPVQVMPINPILDQSRWCTIGARWKDAHTVLSPPMKDANVICRAYTWLPGDPAPYTMFGPELAELLKPTRACVILSFENVSGVTGPTGTLIDGAINLFAATLDDLITETFIPIDSDRDGETDPLIRKLMLVAPKPTPFVYRDVGYGNVRKSKFVIHKQQATDIIVGGKSPQWVNQAITFAIRYGISQLAQVVLGQEAYGVEGLDNLYQGQLDDVFIAFQRYVNPLRSSKAGSYAFREYFHQGHGSAYTVNAIQDLAAGDAAMKAYRSQKFDVGDGQPYILGEDYWLGDRVAAEIRGVTYTENVWAIRAEGSRTSVGRPVISFGDDTREEDPVARGFRTMSNIANFAALLAGSGDLF</sequence>
<dbReference type="AlphaFoldDB" id="A0AAE4VEE9"/>
<dbReference type="Proteomes" id="UP001186041">
    <property type="component" value="Unassembled WGS sequence"/>
</dbReference>
<accession>A0AAE4VEE9</accession>
<evidence type="ECO:0000259" key="1">
    <source>
        <dbReference type="Pfam" id="PF14594"/>
    </source>
</evidence>
<proteinExistence type="predicted"/>
<dbReference type="EMBL" id="JAWLVV010000015">
    <property type="protein sequence ID" value="MDV7292074.1"/>
    <property type="molecule type" value="Genomic_DNA"/>
</dbReference>
<gene>
    <name evidence="2" type="ORF">R4485_18050</name>
</gene>
<organism evidence="2 3">
    <name type="scientific">Mycolicibacterium fortuitum</name>
    <name type="common">Mycobacterium fortuitum</name>
    <dbReference type="NCBI Taxonomy" id="1766"/>
    <lineage>
        <taxon>Bacteria</taxon>
        <taxon>Bacillati</taxon>
        <taxon>Actinomycetota</taxon>
        <taxon>Actinomycetes</taxon>
        <taxon>Mycobacteriales</taxon>
        <taxon>Mycobacteriaceae</taxon>
        <taxon>Mycolicibacterium</taxon>
    </lineage>
</organism>